<feature type="transmembrane region" description="Helical" evidence="5">
    <location>
        <begin position="63"/>
        <end position="81"/>
    </location>
</feature>
<dbReference type="Gene3D" id="1.20.120.1630">
    <property type="match status" value="1"/>
</dbReference>
<evidence type="ECO:0000313" key="7">
    <source>
        <dbReference type="Proteomes" id="UP000054683"/>
    </source>
</evidence>
<proteinExistence type="predicted"/>
<dbReference type="GO" id="GO:0016020">
    <property type="term" value="C:membrane"/>
    <property type="evidence" value="ECO:0007669"/>
    <property type="project" value="UniProtKB-SubCell"/>
</dbReference>
<dbReference type="Proteomes" id="UP000054683">
    <property type="component" value="Unassembled WGS sequence"/>
</dbReference>
<protein>
    <recommendedName>
        <fullName evidence="8">Isoprenylcysteine carboxyl methyltransferase</fullName>
    </recommendedName>
</protein>
<dbReference type="OrthoDB" id="9809773at2"/>
<evidence type="ECO:0000256" key="4">
    <source>
        <dbReference type="ARBA" id="ARBA00023136"/>
    </source>
</evidence>
<dbReference type="PANTHER" id="PTHR43847:SF1">
    <property type="entry name" value="BLL3993 PROTEIN"/>
    <property type="match status" value="1"/>
</dbReference>
<dbReference type="Pfam" id="PF04140">
    <property type="entry name" value="ICMT"/>
    <property type="match status" value="1"/>
</dbReference>
<organism evidence="6 7">
    <name type="scientific">Caballeronia udeis</name>
    <dbReference type="NCBI Taxonomy" id="1232866"/>
    <lineage>
        <taxon>Bacteria</taxon>
        <taxon>Pseudomonadati</taxon>
        <taxon>Pseudomonadota</taxon>
        <taxon>Betaproteobacteria</taxon>
        <taxon>Burkholderiales</taxon>
        <taxon>Burkholderiaceae</taxon>
        <taxon>Caballeronia</taxon>
    </lineage>
</organism>
<keyword evidence="3 5" id="KW-1133">Transmembrane helix</keyword>
<dbReference type="GO" id="GO:0004671">
    <property type="term" value="F:protein C-terminal S-isoprenylcysteine carboxyl O-methyltransferase activity"/>
    <property type="evidence" value="ECO:0007669"/>
    <property type="project" value="InterPro"/>
</dbReference>
<evidence type="ECO:0000256" key="5">
    <source>
        <dbReference type="SAM" id="Phobius"/>
    </source>
</evidence>
<evidence type="ECO:0000256" key="2">
    <source>
        <dbReference type="ARBA" id="ARBA00022692"/>
    </source>
</evidence>
<evidence type="ECO:0000256" key="1">
    <source>
        <dbReference type="ARBA" id="ARBA00004141"/>
    </source>
</evidence>
<sequence>MIGEIVMRLLAVLMYSVFVSSALYQFHKDPSRITLLLLVISELLTLGLVVCTRVPRERDWNPVTVVISLCASFYFLAFRIAPGIHLLPETVAAGLQIAGLAIQVSAKLSLRRSFGILPANRGVVVSGPYRFLRHPIYFGYFVSQAGFLLSNFGIRNLVVLLLLWALQMFRVVREERVLVKDARYREYAARVRYRFIPGVF</sequence>
<dbReference type="InterPro" id="IPR007269">
    <property type="entry name" value="ICMT_MeTrfase"/>
</dbReference>
<dbReference type="PANTHER" id="PTHR43847">
    <property type="entry name" value="BLL3993 PROTEIN"/>
    <property type="match status" value="1"/>
</dbReference>
<evidence type="ECO:0008006" key="8">
    <source>
        <dbReference type="Google" id="ProtNLM"/>
    </source>
</evidence>
<accession>A0A158JTN7</accession>
<name>A0A158JTN7_9BURK</name>
<dbReference type="InterPro" id="IPR052527">
    <property type="entry name" value="Metal_cation-efflux_comp"/>
</dbReference>
<feature type="transmembrane region" description="Helical" evidence="5">
    <location>
        <begin position="137"/>
        <end position="166"/>
    </location>
</feature>
<gene>
    <name evidence="6" type="ORF">AWB69_08693</name>
</gene>
<dbReference type="AlphaFoldDB" id="A0A158JTN7"/>
<dbReference type="EMBL" id="FCOK02000116">
    <property type="protein sequence ID" value="SAL71781.1"/>
    <property type="molecule type" value="Genomic_DNA"/>
</dbReference>
<feature type="transmembrane region" description="Helical" evidence="5">
    <location>
        <begin position="7"/>
        <end position="27"/>
    </location>
</feature>
<keyword evidence="2 5" id="KW-0812">Transmembrane</keyword>
<feature type="transmembrane region" description="Helical" evidence="5">
    <location>
        <begin position="33"/>
        <end position="51"/>
    </location>
</feature>
<reference evidence="6 7" key="1">
    <citation type="submission" date="2016-01" db="EMBL/GenBank/DDBJ databases">
        <authorList>
            <person name="Oliw E.H."/>
        </authorList>
    </citation>
    <scope>NUCLEOTIDE SEQUENCE [LARGE SCALE GENOMIC DNA]</scope>
    <source>
        <strain evidence="6">LMG 27134</strain>
    </source>
</reference>
<evidence type="ECO:0000256" key="3">
    <source>
        <dbReference type="ARBA" id="ARBA00022989"/>
    </source>
</evidence>
<keyword evidence="4 5" id="KW-0472">Membrane</keyword>
<evidence type="ECO:0000313" key="6">
    <source>
        <dbReference type="EMBL" id="SAL71781.1"/>
    </source>
</evidence>
<comment type="subcellular location">
    <subcellularLocation>
        <location evidence="1">Membrane</location>
        <topology evidence="1">Multi-pass membrane protein</topology>
    </subcellularLocation>
</comment>